<dbReference type="Proteomes" id="UP000244810">
    <property type="component" value="Unassembled WGS sequence"/>
</dbReference>
<dbReference type="EMBL" id="QDDR01000005">
    <property type="protein sequence ID" value="PVE47386.1"/>
    <property type="molecule type" value="Genomic_DNA"/>
</dbReference>
<organism evidence="2 3">
    <name type="scientific">Pararhodobacter aggregans</name>
    <dbReference type="NCBI Taxonomy" id="404875"/>
    <lineage>
        <taxon>Bacteria</taxon>
        <taxon>Pseudomonadati</taxon>
        <taxon>Pseudomonadota</taxon>
        <taxon>Alphaproteobacteria</taxon>
        <taxon>Rhodobacterales</taxon>
        <taxon>Paracoccaceae</taxon>
        <taxon>Pararhodobacter</taxon>
    </lineage>
</organism>
<evidence type="ECO:0000313" key="2">
    <source>
        <dbReference type="EMBL" id="PVE47386.1"/>
    </source>
</evidence>
<evidence type="ECO:0000256" key="1">
    <source>
        <dbReference type="SAM" id="MobiDB-lite"/>
    </source>
</evidence>
<reference evidence="2 3" key="1">
    <citation type="journal article" date="2011" name="Syst. Appl. Microbiol.">
        <title>Defluviimonas denitrificans gen. nov., sp. nov., and Pararhodobacter aggregans gen. nov., sp. nov., non-phototrophic Rhodobacteraceae from the biofilter of a marine aquaculture.</title>
        <authorList>
            <person name="Foesel B.U."/>
            <person name="Drake H.L."/>
            <person name="Schramm A."/>
        </authorList>
    </citation>
    <scope>NUCLEOTIDE SEQUENCE [LARGE SCALE GENOMIC DNA]</scope>
    <source>
        <strain evidence="2 3">D1-19</strain>
    </source>
</reference>
<feature type="compositionally biased region" description="Gly residues" evidence="1">
    <location>
        <begin position="43"/>
        <end position="54"/>
    </location>
</feature>
<gene>
    <name evidence="2" type="ORF">DDE23_11105</name>
</gene>
<dbReference type="AlphaFoldDB" id="A0A2T7URY3"/>
<keyword evidence="3" id="KW-1185">Reference proteome</keyword>
<comment type="caution">
    <text evidence="2">The sequence shown here is derived from an EMBL/GenBank/DDBJ whole genome shotgun (WGS) entry which is preliminary data.</text>
</comment>
<dbReference type="RefSeq" id="WP_107753704.1">
    <property type="nucleotide sequence ID" value="NZ_QBKF01000010.1"/>
</dbReference>
<evidence type="ECO:0000313" key="3">
    <source>
        <dbReference type="Proteomes" id="UP000244810"/>
    </source>
</evidence>
<accession>A0A2T7URY3</accession>
<protein>
    <submittedName>
        <fullName evidence="2">Flagellar basal body-associated protein FliL</fullName>
    </submittedName>
</protein>
<sequence length="175" mass="18345">MRKLLPVLLLILGLGAGVGAGWFLKPAAEAGEAAHGETADQAGGHGEASGGHGAEAGAEASHYDPEAGPTETVRLPNQFVVPVIVDGRVQAMVVIGLALELETGHSFSVLTDEARLRAVLLQLLFDHANIGGFNGLFTSGEALLSLRRILREAARRELGPQVTDVLITELLRQES</sequence>
<feature type="region of interest" description="Disordered" evidence="1">
    <location>
        <begin position="34"/>
        <end position="71"/>
    </location>
</feature>
<keyword evidence="2" id="KW-0282">Flagellum</keyword>
<keyword evidence="2" id="KW-0966">Cell projection</keyword>
<proteinExistence type="predicted"/>
<keyword evidence="2" id="KW-0969">Cilium</keyword>
<name>A0A2T7URY3_9RHOB</name>
<dbReference type="OrthoDB" id="7864548at2"/>